<dbReference type="EMBL" id="CM042012">
    <property type="protein sequence ID" value="KAI3752870.1"/>
    <property type="molecule type" value="Genomic_DNA"/>
</dbReference>
<comment type="caution">
    <text evidence="1">The sequence shown here is derived from an EMBL/GenBank/DDBJ whole genome shotgun (WGS) entry which is preliminary data.</text>
</comment>
<keyword evidence="2" id="KW-1185">Reference proteome</keyword>
<protein>
    <submittedName>
        <fullName evidence="1">Uncharacterized protein</fullName>
    </submittedName>
</protein>
<sequence length="155" mass="17500">MQMRLCIIANIGHVDSIHTFVWILKLQTGSLDLLRGLGDGLPQKLRSLEPRLIEQISNEIMDVARCRQPAVIFVDEIDSSLSQRGSGSEHESSRRIKTQFLIEMEGFDSGNEQVLLIEARAWIIKNLLDKEGLFKLSTKDIDRICKLTEGYSGSD</sequence>
<dbReference type="Proteomes" id="UP001055811">
    <property type="component" value="Linkage Group LG04"/>
</dbReference>
<organism evidence="1 2">
    <name type="scientific">Cichorium intybus</name>
    <name type="common">Chicory</name>
    <dbReference type="NCBI Taxonomy" id="13427"/>
    <lineage>
        <taxon>Eukaryota</taxon>
        <taxon>Viridiplantae</taxon>
        <taxon>Streptophyta</taxon>
        <taxon>Embryophyta</taxon>
        <taxon>Tracheophyta</taxon>
        <taxon>Spermatophyta</taxon>
        <taxon>Magnoliopsida</taxon>
        <taxon>eudicotyledons</taxon>
        <taxon>Gunneridae</taxon>
        <taxon>Pentapetalae</taxon>
        <taxon>asterids</taxon>
        <taxon>campanulids</taxon>
        <taxon>Asterales</taxon>
        <taxon>Asteraceae</taxon>
        <taxon>Cichorioideae</taxon>
        <taxon>Cichorieae</taxon>
        <taxon>Cichoriinae</taxon>
        <taxon>Cichorium</taxon>
    </lineage>
</organism>
<proteinExistence type="predicted"/>
<reference evidence="2" key="1">
    <citation type="journal article" date="2022" name="Mol. Ecol. Resour.">
        <title>The genomes of chicory, endive, great burdock and yacon provide insights into Asteraceae palaeo-polyploidization history and plant inulin production.</title>
        <authorList>
            <person name="Fan W."/>
            <person name="Wang S."/>
            <person name="Wang H."/>
            <person name="Wang A."/>
            <person name="Jiang F."/>
            <person name="Liu H."/>
            <person name="Zhao H."/>
            <person name="Xu D."/>
            <person name="Zhang Y."/>
        </authorList>
    </citation>
    <scope>NUCLEOTIDE SEQUENCE [LARGE SCALE GENOMIC DNA]</scope>
    <source>
        <strain evidence="2">cv. Punajuju</strain>
    </source>
</reference>
<reference evidence="1 2" key="2">
    <citation type="journal article" date="2022" name="Mol. Ecol. Resour.">
        <title>The genomes of chicory, endive, great burdock and yacon provide insights into Asteraceae paleo-polyploidization history and plant inulin production.</title>
        <authorList>
            <person name="Fan W."/>
            <person name="Wang S."/>
            <person name="Wang H."/>
            <person name="Wang A."/>
            <person name="Jiang F."/>
            <person name="Liu H."/>
            <person name="Zhao H."/>
            <person name="Xu D."/>
            <person name="Zhang Y."/>
        </authorList>
    </citation>
    <scope>NUCLEOTIDE SEQUENCE [LARGE SCALE GENOMIC DNA]</scope>
    <source>
        <strain evidence="2">cv. Punajuju</strain>
        <tissue evidence="1">Leaves</tissue>
    </source>
</reference>
<gene>
    <name evidence="1" type="ORF">L2E82_24910</name>
</gene>
<evidence type="ECO:0000313" key="2">
    <source>
        <dbReference type="Proteomes" id="UP001055811"/>
    </source>
</evidence>
<accession>A0ACB9E2D0</accession>
<name>A0ACB9E2D0_CICIN</name>
<evidence type="ECO:0000313" key="1">
    <source>
        <dbReference type="EMBL" id="KAI3752870.1"/>
    </source>
</evidence>